<reference evidence="1 2" key="1">
    <citation type="journal article" date="2024" name="Proc. Natl. Acad. Sci. U.S.A.">
        <title>The evolutionary genomics of adaptation to stress in wild rhizobium bacteria.</title>
        <authorList>
            <person name="Kehlet-Delgado H."/>
            <person name="Montoya A.P."/>
            <person name="Jensen K.T."/>
            <person name="Wendlandt C.E."/>
            <person name="Dexheimer C."/>
            <person name="Roberts M."/>
            <person name="Torres Martinez L."/>
            <person name="Friesen M.L."/>
            <person name="Griffitts J.S."/>
            <person name="Porter S.S."/>
        </authorList>
    </citation>
    <scope>NUCLEOTIDE SEQUENCE [LARGE SCALE GENOMIC DNA]</scope>
    <source>
        <strain evidence="1 2">M0468</strain>
    </source>
</reference>
<keyword evidence="2" id="KW-1185">Reference proteome</keyword>
<proteinExistence type="predicted"/>
<evidence type="ECO:0000313" key="1">
    <source>
        <dbReference type="EMBL" id="MER9288431.1"/>
    </source>
</evidence>
<gene>
    <name evidence="1" type="ORF">NKI81_31915</name>
</gene>
<name>A0ACC6T902_9HYPH</name>
<protein>
    <submittedName>
        <fullName evidence="1">Chemotaxis response regulator protein-glutamate methylesterase</fullName>
    </submittedName>
</protein>
<dbReference type="EMBL" id="JAMYRI010000037">
    <property type="protein sequence ID" value="MER9288431.1"/>
    <property type="molecule type" value="Genomic_DNA"/>
</dbReference>
<organism evidence="1 2">
    <name type="scientific">Mesorhizobium australicum</name>
    <dbReference type="NCBI Taxonomy" id="536018"/>
    <lineage>
        <taxon>Bacteria</taxon>
        <taxon>Pseudomonadati</taxon>
        <taxon>Pseudomonadota</taxon>
        <taxon>Alphaproteobacteria</taxon>
        <taxon>Hyphomicrobiales</taxon>
        <taxon>Phyllobacteriaceae</taxon>
        <taxon>Mesorhizobium</taxon>
    </lineage>
</organism>
<evidence type="ECO:0000313" key="2">
    <source>
        <dbReference type="Proteomes" id="UP001480082"/>
    </source>
</evidence>
<comment type="caution">
    <text evidence="1">The sequence shown here is derived from an EMBL/GenBank/DDBJ whole genome shotgun (WGS) entry which is preliminary data.</text>
</comment>
<dbReference type="Proteomes" id="UP001480082">
    <property type="component" value="Unassembled WGS sequence"/>
</dbReference>
<accession>A0ACC6T902</accession>
<sequence length="345" mass="36420">MRIAIVNDLPMAVEVLRRLVSSNMEHQVAWIATNGREAVEACRRDLPDLVLMDLTMPEMDGVEATRRIMAETPCMILLVTASIEANVPGVYEAMGHGALDAVDIPSIGIDGKASSQSARLLASKIATMGKLVRDAPSTSNGRISNAAHSSSGHLIAIGASAGGPAAVATVLSAFPSDFVGAIVLVQHLDAQFVPGLANWLGQHTALPIRAARERDVPQAGAVLIASSADHLVFKSAQHLGYTSSPRDNVYRPSVDVFFESAAQWWPGLVIGVLLTGMGRDGARGLRQLRDKGHLTIAQDKETSAVYGMPKAAAAIDAAIDILPLGLIGSRIIEACERSTWKGTLV</sequence>